<evidence type="ECO:0000256" key="1">
    <source>
        <dbReference type="SAM" id="SignalP"/>
    </source>
</evidence>
<dbReference type="HOGENOM" id="CLU_101806_0_0_9"/>
<keyword evidence="1" id="KW-0732">Signal</keyword>
<feature type="chain" id="PRO_5001933230" evidence="1">
    <location>
        <begin position="23"/>
        <end position="233"/>
    </location>
</feature>
<evidence type="ECO:0000313" key="3">
    <source>
        <dbReference type="Proteomes" id="UP000029669"/>
    </source>
</evidence>
<protein>
    <submittedName>
        <fullName evidence="2">Uncharacterized protein</fullName>
    </submittedName>
</protein>
<dbReference type="AlphaFoldDB" id="A0A097AU70"/>
<dbReference type="RefSeq" id="WP_003868812.1">
    <property type="nucleotide sequence ID" value="NZ_CP009170.1"/>
</dbReference>
<organism evidence="2 3">
    <name type="scientific">Thermoanaerobacter kivui</name>
    <name type="common">Acetogenium kivui</name>
    <dbReference type="NCBI Taxonomy" id="2325"/>
    <lineage>
        <taxon>Bacteria</taxon>
        <taxon>Bacillati</taxon>
        <taxon>Bacillota</taxon>
        <taxon>Clostridia</taxon>
        <taxon>Thermoanaerobacterales</taxon>
        <taxon>Thermoanaerobacteraceae</taxon>
        <taxon>Thermoanaerobacter</taxon>
    </lineage>
</organism>
<evidence type="ECO:0000313" key="2">
    <source>
        <dbReference type="EMBL" id="AIS53372.1"/>
    </source>
</evidence>
<dbReference type="OrthoDB" id="2973915at2"/>
<name>A0A097AU70_THEKI</name>
<proteinExistence type="predicted"/>
<dbReference type="eggNOG" id="ENOG50330IB">
    <property type="taxonomic scope" value="Bacteria"/>
</dbReference>
<accession>A0A097AU70</accession>
<gene>
    <name evidence="2" type="ORF">TKV_c22430</name>
</gene>
<reference evidence="3" key="1">
    <citation type="journal article" date="2015" name="Genome Announc.">
        <title>Whole-Genome Sequences of 80 Environmental and Clinical Isolates of Burkholderia pseudomallei.</title>
        <authorList>
            <person name="Johnson S.L."/>
            <person name="Baker A.L."/>
            <person name="Chain P.S."/>
            <person name="Currie B.J."/>
            <person name="Daligault H.E."/>
            <person name="Davenport K.W."/>
            <person name="Davis C.B."/>
            <person name="Inglis T.J."/>
            <person name="Kaestli M."/>
            <person name="Koren S."/>
            <person name="Mayo M."/>
            <person name="Merritt A.J."/>
            <person name="Price E.P."/>
            <person name="Sarovich D.S."/>
            <person name="Warner J."/>
            <person name="Rosovitz M.J."/>
        </authorList>
    </citation>
    <scope>NUCLEOTIDE SEQUENCE [LARGE SCALE GENOMIC DNA]</scope>
    <source>
        <strain evidence="3">DSM 2030</strain>
    </source>
</reference>
<feature type="signal peptide" evidence="1">
    <location>
        <begin position="1"/>
        <end position="22"/>
    </location>
</feature>
<sequence length="233" mass="26314">MKRIVTVLLTLILIFSTTVVFGATDNITSKDYPLHVSNKIKLKDIYVTVPFDLSKVKLERIEKGNSVRVEIRDKSTGELLEAYGEKVEPVITDVEAKNFVFPQNSGIYTTHTIYKERTDGAAVSRLYTVLTIYTYGSFRQIDKVNYTYWVEASSGPWELRDKYAITISRTGSFPTTAIETTGTATIVVTTNATVTGSFSIEYLKSIGFTVSYVNNNVYYLRKNISLTYVYSVY</sequence>
<keyword evidence="3" id="KW-1185">Reference proteome</keyword>
<dbReference type="EMBL" id="CP009170">
    <property type="protein sequence ID" value="AIS53372.1"/>
    <property type="molecule type" value="Genomic_DNA"/>
</dbReference>
<dbReference type="KEGG" id="tki:TKV_c22430"/>
<dbReference type="Proteomes" id="UP000029669">
    <property type="component" value="Chromosome"/>
</dbReference>